<dbReference type="Proteomes" id="UP000784294">
    <property type="component" value="Unassembled WGS sequence"/>
</dbReference>
<proteinExistence type="predicted"/>
<gene>
    <name evidence="2" type="ORF">PXEA_LOCUS22463</name>
</gene>
<reference evidence="2" key="1">
    <citation type="submission" date="2018-11" db="EMBL/GenBank/DDBJ databases">
        <authorList>
            <consortium name="Pathogen Informatics"/>
        </authorList>
    </citation>
    <scope>NUCLEOTIDE SEQUENCE</scope>
</reference>
<dbReference type="Gene3D" id="1.25.40.420">
    <property type="match status" value="1"/>
</dbReference>
<dbReference type="InterPro" id="IPR011705">
    <property type="entry name" value="BACK"/>
</dbReference>
<protein>
    <recommendedName>
        <fullName evidence="1">BACK domain-containing protein</fullName>
    </recommendedName>
</protein>
<sequence length="57" mass="6241">MLESDLLCVANEADVLSACILWANQQTPEEVARLPELLSRVRLTLVHPTILAGKSDP</sequence>
<dbReference type="EMBL" id="CAAALY010099679">
    <property type="protein sequence ID" value="VEL29023.1"/>
    <property type="molecule type" value="Genomic_DNA"/>
</dbReference>
<dbReference type="Pfam" id="PF07707">
    <property type="entry name" value="BACK"/>
    <property type="match status" value="1"/>
</dbReference>
<organism evidence="2 3">
    <name type="scientific">Protopolystoma xenopodis</name>
    <dbReference type="NCBI Taxonomy" id="117903"/>
    <lineage>
        <taxon>Eukaryota</taxon>
        <taxon>Metazoa</taxon>
        <taxon>Spiralia</taxon>
        <taxon>Lophotrochozoa</taxon>
        <taxon>Platyhelminthes</taxon>
        <taxon>Monogenea</taxon>
        <taxon>Polyopisthocotylea</taxon>
        <taxon>Polystomatidea</taxon>
        <taxon>Polystomatidae</taxon>
        <taxon>Protopolystoma</taxon>
    </lineage>
</organism>
<keyword evidence="3" id="KW-1185">Reference proteome</keyword>
<name>A0A448X663_9PLAT</name>
<evidence type="ECO:0000313" key="2">
    <source>
        <dbReference type="EMBL" id="VEL29023.1"/>
    </source>
</evidence>
<feature type="domain" description="BACK" evidence="1">
    <location>
        <begin position="1"/>
        <end position="52"/>
    </location>
</feature>
<evidence type="ECO:0000259" key="1">
    <source>
        <dbReference type="Pfam" id="PF07707"/>
    </source>
</evidence>
<accession>A0A448X663</accession>
<dbReference type="AlphaFoldDB" id="A0A448X663"/>
<evidence type="ECO:0000313" key="3">
    <source>
        <dbReference type="Proteomes" id="UP000784294"/>
    </source>
</evidence>
<comment type="caution">
    <text evidence="2">The sequence shown here is derived from an EMBL/GenBank/DDBJ whole genome shotgun (WGS) entry which is preliminary data.</text>
</comment>